<evidence type="ECO:0000313" key="2">
    <source>
        <dbReference type="EMBL" id="SHK83414.1"/>
    </source>
</evidence>
<dbReference type="EMBL" id="FRBM01000001">
    <property type="protein sequence ID" value="SHK83414.1"/>
    <property type="molecule type" value="Genomic_DNA"/>
</dbReference>
<evidence type="ECO:0000313" key="4">
    <source>
        <dbReference type="Proteomes" id="UP000184069"/>
    </source>
</evidence>
<keyword evidence="3" id="KW-1185">Reference proteome</keyword>
<organism evidence="2 4">
    <name type="scientific">Chryseobacterium contaminans</name>
    <dbReference type="NCBI Taxonomy" id="1423959"/>
    <lineage>
        <taxon>Bacteria</taxon>
        <taxon>Pseudomonadati</taxon>
        <taxon>Bacteroidota</taxon>
        <taxon>Flavobacteriia</taxon>
        <taxon>Flavobacteriales</taxon>
        <taxon>Weeksellaceae</taxon>
        <taxon>Chryseobacterium group</taxon>
        <taxon>Chryseobacterium</taxon>
    </lineage>
</organism>
<reference evidence="1 3" key="1">
    <citation type="submission" date="2016-07" db="EMBL/GenBank/DDBJ databases">
        <authorList>
            <person name="Jeong J.-J."/>
            <person name="Kim D.W."/>
            <person name="Sang M.K."/>
            <person name="Choi I.-G."/>
            <person name="Kim K.D."/>
        </authorList>
    </citation>
    <scope>NUCLEOTIDE SEQUENCE [LARGE SCALE GENOMIC DNA]</scope>
    <source>
        <strain evidence="1 3">C-26</strain>
    </source>
</reference>
<evidence type="ECO:0000313" key="1">
    <source>
        <dbReference type="EMBL" id="OCA80589.1"/>
    </source>
</evidence>
<reference evidence="2 4" key="2">
    <citation type="submission" date="2016-11" db="EMBL/GenBank/DDBJ databases">
        <authorList>
            <person name="Jaros S."/>
            <person name="Januszkiewicz K."/>
            <person name="Wedrychowicz H."/>
        </authorList>
    </citation>
    <scope>NUCLEOTIDE SEQUENCE [LARGE SCALE GENOMIC DNA]</scope>
    <source>
        <strain evidence="2 4">DSM 27621</strain>
    </source>
</reference>
<dbReference type="EMBL" id="MAYF01000001">
    <property type="protein sequence ID" value="OCA80589.1"/>
    <property type="molecule type" value="Genomic_DNA"/>
</dbReference>
<protein>
    <submittedName>
        <fullName evidence="2">Uncharacterized protein</fullName>
    </submittedName>
</protein>
<dbReference type="OrthoDB" id="1267313at2"/>
<dbReference type="RefSeq" id="WP_066690440.1">
    <property type="nucleotide sequence ID" value="NZ_FRBM01000001.1"/>
</dbReference>
<dbReference type="AlphaFoldDB" id="A0A1M6VPY4"/>
<gene>
    <name evidence="1" type="ORF">BBH99_00355</name>
    <name evidence="2" type="ORF">SAMN05444407_101306</name>
</gene>
<sequence length="159" mass="19198">MKYIMLKLQEILQKKCSLFKLKNPFGCTLKKQINKNTLHPNYQSTKKPNPVLTSTEISTEKQILDLLKFKNKFLSENEILCYLSNTIYEEKSCQKKIIFYLEKLEKEKRIYEYRIPKTNKSLWGQVYWLDHNMIPKKAYINNQKYRDAIKEYKRQCNLA</sequence>
<dbReference type="Proteomes" id="UP000093508">
    <property type="component" value="Unassembled WGS sequence"/>
</dbReference>
<accession>A0A1M6VPY4</accession>
<dbReference type="Proteomes" id="UP000184069">
    <property type="component" value="Unassembled WGS sequence"/>
</dbReference>
<evidence type="ECO:0000313" key="3">
    <source>
        <dbReference type="Proteomes" id="UP000093508"/>
    </source>
</evidence>
<name>A0A1M6VPY4_9FLAO</name>
<proteinExistence type="predicted"/>